<feature type="region of interest" description="Disordered" evidence="10">
    <location>
        <begin position="383"/>
        <end position="430"/>
    </location>
</feature>
<dbReference type="EMBL" id="JARBJD010000207">
    <property type="protein sequence ID" value="KAK2947233.1"/>
    <property type="molecule type" value="Genomic_DNA"/>
</dbReference>
<feature type="compositionally biased region" description="Polar residues" evidence="10">
    <location>
        <begin position="60"/>
        <end position="69"/>
    </location>
</feature>
<feature type="region of interest" description="Disordered" evidence="10">
    <location>
        <begin position="58"/>
        <end position="80"/>
    </location>
</feature>
<feature type="compositionally biased region" description="Low complexity" evidence="10">
    <location>
        <begin position="418"/>
        <end position="430"/>
    </location>
</feature>
<dbReference type="PANTHER" id="PTHR31576:SF2">
    <property type="entry name" value="TATA BOX-BINDING PROTEIN-ASSOCIATED FACTOR RNA POLYMERASE I SUBUNIT B"/>
    <property type="match status" value="1"/>
</dbReference>
<evidence type="ECO:0000313" key="11">
    <source>
        <dbReference type="EMBL" id="KAK2947233.1"/>
    </source>
</evidence>
<keyword evidence="5" id="KW-0862">Zinc</keyword>
<comment type="subcellular location">
    <subcellularLocation>
        <location evidence="1">Nucleus</location>
        <location evidence="1">Nucleolus</location>
    </subcellularLocation>
</comment>
<keyword evidence="12" id="KW-1185">Reference proteome</keyword>
<evidence type="ECO:0000256" key="9">
    <source>
        <dbReference type="ARBA" id="ARBA00023242"/>
    </source>
</evidence>
<evidence type="ECO:0000256" key="6">
    <source>
        <dbReference type="ARBA" id="ARBA00023015"/>
    </source>
</evidence>
<evidence type="ECO:0000256" key="7">
    <source>
        <dbReference type="ARBA" id="ARBA00023125"/>
    </source>
</evidence>
<name>A0ABQ9X6K5_9EUKA</name>
<dbReference type="Proteomes" id="UP001281761">
    <property type="component" value="Unassembled WGS sequence"/>
</dbReference>
<evidence type="ECO:0000256" key="3">
    <source>
        <dbReference type="ARBA" id="ARBA00022723"/>
    </source>
</evidence>
<feature type="compositionally biased region" description="Polar residues" evidence="10">
    <location>
        <begin position="388"/>
        <end position="404"/>
    </location>
</feature>
<comment type="similarity">
    <text evidence="2">Belongs to the RRN7/TAF1B family.</text>
</comment>
<evidence type="ECO:0000256" key="8">
    <source>
        <dbReference type="ARBA" id="ARBA00023163"/>
    </source>
</evidence>
<comment type="caution">
    <text evidence="11">The sequence shown here is derived from an EMBL/GenBank/DDBJ whole genome shotgun (WGS) entry which is preliminary data.</text>
</comment>
<accession>A0ABQ9X6K5</accession>
<keyword evidence="8" id="KW-0804">Transcription</keyword>
<evidence type="ECO:0000256" key="5">
    <source>
        <dbReference type="ARBA" id="ARBA00022833"/>
    </source>
</evidence>
<evidence type="ECO:0000256" key="2">
    <source>
        <dbReference type="ARBA" id="ARBA00006899"/>
    </source>
</evidence>
<evidence type="ECO:0008006" key="13">
    <source>
        <dbReference type="Google" id="ProtNLM"/>
    </source>
</evidence>
<sequence>MFSESFQTQNICANCRSDKFELTEEGFLVCAVCGTRSAISTSDTTVEAEFGTRLQARRYASQSSSTNPQAPGGIDGQKLKPQKPTITGQDAVVIFQGLLQAQVTYLTSEDIGVTPLLVQTVGSIWIRYLSLFHSGLVFGLQLQLTLSFLMLGCRILRVPLTYRDLISLCTRIPSHTALPLLNFHRTIPAVSSISKRRIRVRKIPTPTKLASQTMSLSQLLQPMELPPPNAPALFLRVCGHLQLGRAEIGLGLTILPYLQNETSFHMSDGWEWVWAVVATVLRVFYTCDTDSEATVRRRVGDIPEWNDLIHRLLCTAPFYITSSVDCLPTLVPTLAEADILINTTRQSRSYVQPARRGKTVPDLAQDAAERILFGADSPLRVEPMPIGDSSTDMSDSLLQSSSFGGSPLHPSHIPPSLSPALSQMSSSSSTPNRPLAAFKNYLFSGVQFDHILQDETNDLQNAASVLFEQKTWQSEFEDEEFPFSQTQPQFQTQISSQFLNHSPHMPVREIESQNQPPPHSVSHVSERKTKLTDWNQLLTNFPEIDPSSPSNITFTLPPLALYGSDVGLDRLSAKFGHQPTQEGPKKPNRSRFTTTSTLPLPIQLSILLDLLSSLSGGIEGDEGLLGKMKRVELHYVKGLHQSNQVRKFMRVVHPTEDLDNEEEDEQRPVEWRLRIDRTDGEVRDVKWAKMAALMAMKGETNHMGIAGLRLPSDSLPDS</sequence>
<evidence type="ECO:0000313" key="12">
    <source>
        <dbReference type="Proteomes" id="UP001281761"/>
    </source>
</evidence>
<proteinExistence type="inferred from homology"/>
<evidence type="ECO:0000256" key="1">
    <source>
        <dbReference type="ARBA" id="ARBA00004604"/>
    </source>
</evidence>
<evidence type="ECO:0000256" key="4">
    <source>
        <dbReference type="ARBA" id="ARBA00022771"/>
    </source>
</evidence>
<keyword evidence="6" id="KW-0805">Transcription regulation</keyword>
<protein>
    <recommendedName>
        <fullName evidence="13">TFIIB-type domain-containing protein</fullName>
    </recommendedName>
</protein>
<keyword evidence="7" id="KW-0238">DNA-binding</keyword>
<keyword evidence="3" id="KW-0479">Metal-binding</keyword>
<keyword evidence="9" id="KW-0539">Nucleus</keyword>
<dbReference type="InterPro" id="IPR033599">
    <property type="entry name" value="TAF1B/Rrn7"/>
</dbReference>
<keyword evidence="4" id="KW-0863">Zinc-finger</keyword>
<reference evidence="11 12" key="1">
    <citation type="journal article" date="2022" name="bioRxiv">
        <title>Genomics of Preaxostyla Flagellates Illuminates Evolutionary Transitions and the Path Towards Mitochondrial Loss.</title>
        <authorList>
            <person name="Novak L.V.F."/>
            <person name="Treitli S.C."/>
            <person name="Pyrih J."/>
            <person name="Halakuc P."/>
            <person name="Pipaliya S.V."/>
            <person name="Vacek V."/>
            <person name="Brzon O."/>
            <person name="Soukal P."/>
            <person name="Eme L."/>
            <person name="Dacks J.B."/>
            <person name="Karnkowska A."/>
            <person name="Elias M."/>
            <person name="Hampl V."/>
        </authorList>
    </citation>
    <scope>NUCLEOTIDE SEQUENCE [LARGE SCALE GENOMIC DNA]</scope>
    <source>
        <strain evidence="11">NAU3</strain>
        <tissue evidence="11">Gut</tissue>
    </source>
</reference>
<evidence type="ECO:0000256" key="10">
    <source>
        <dbReference type="SAM" id="MobiDB-lite"/>
    </source>
</evidence>
<dbReference type="PANTHER" id="PTHR31576">
    <property type="entry name" value="TATA BOX-BINDING PROTEIN-ASSOCIATED FACTOR RNA POLYMERASE I SUBUNIT B"/>
    <property type="match status" value="1"/>
</dbReference>
<organism evidence="11 12">
    <name type="scientific">Blattamonas nauphoetae</name>
    <dbReference type="NCBI Taxonomy" id="2049346"/>
    <lineage>
        <taxon>Eukaryota</taxon>
        <taxon>Metamonada</taxon>
        <taxon>Preaxostyla</taxon>
        <taxon>Oxymonadida</taxon>
        <taxon>Blattamonas</taxon>
    </lineage>
</organism>
<gene>
    <name evidence="11" type="ORF">BLNAU_17867</name>
</gene>